<evidence type="ECO:0000256" key="3">
    <source>
        <dbReference type="ARBA" id="ARBA00023163"/>
    </source>
</evidence>
<evidence type="ECO:0000313" key="6">
    <source>
        <dbReference type="Proteomes" id="UP000371041"/>
    </source>
</evidence>
<dbReference type="Gene3D" id="1.20.120.530">
    <property type="entry name" value="GntR ligand-binding domain-like"/>
    <property type="match status" value="1"/>
</dbReference>
<dbReference type="InterPro" id="IPR008920">
    <property type="entry name" value="TF_FadR/GntR_C"/>
</dbReference>
<dbReference type="Gene3D" id="1.10.10.10">
    <property type="entry name" value="Winged helix-like DNA-binding domain superfamily/Winged helix DNA-binding domain"/>
    <property type="match status" value="1"/>
</dbReference>
<feature type="domain" description="HTH gntR-type" evidence="4">
    <location>
        <begin position="5"/>
        <end position="72"/>
    </location>
</feature>
<keyword evidence="1" id="KW-0805">Transcription regulation</keyword>
<accession>A0A5Q3Q4K9</accession>
<dbReference type="CDD" id="cd07377">
    <property type="entry name" value="WHTH_GntR"/>
    <property type="match status" value="1"/>
</dbReference>
<dbReference type="PANTHER" id="PTHR43537:SF41">
    <property type="entry name" value="TRANSCRIPTIONAL REGULATORY PROTEIN"/>
    <property type="match status" value="1"/>
</dbReference>
<keyword evidence="3" id="KW-0804">Transcription</keyword>
<proteinExistence type="predicted"/>
<dbReference type="InterPro" id="IPR036390">
    <property type="entry name" value="WH_DNA-bd_sf"/>
</dbReference>
<dbReference type="SMART" id="SM00345">
    <property type="entry name" value="HTH_GNTR"/>
    <property type="match status" value="1"/>
</dbReference>
<dbReference type="Proteomes" id="UP000371041">
    <property type="component" value="Chromosome"/>
</dbReference>
<dbReference type="SUPFAM" id="SSF46785">
    <property type="entry name" value="Winged helix' DNA-binding domain"/>
    <property type="match status" value="1"/>
</dbReference>
<keyword evidence="2" id="KW-0238">DNA-binding</keyword>
<dbReference type="InterPro" id="IPR011711">
    <property type="entry name" value="GntR_C"/>
</dbReference>
<organism evidence="5 6">
    <name type="scientific">Allosaccharopolyspora coralli</name>
    <dbReference type="NCBI Taxonomy" id="2665642"/>
    <lineage>
        <taxon>Bacteria</taxon>
        <taxon>Bacillati</taxon>
        <taxon>Actinomycetota</taxon>
        <taxon>Actinomycetes</taxon>
        <taxon>Pseudonocardiales</taxon>
        <taxon>Pseudonocardiaceae</taxon>
        <taxon>Allosaccharopolyspora</taxon>
    </lineage>
</organism>
<dbReference type="PANTHER" id="PTHR43537">
    <property type="entry name" value="TRANSCRIPTIONAL REGULATOR, GNTR FAMILY"/>
    <property type="match status" value="1"/>
</dbReference>
<evidence type="ECO:0000313" key="5">
    <source>
        <dbReference type="EMBL" id="QGK69548.1"/>
    </source>
</evidence>
<dbReference type="Pfam" id="PF00392">
    <property type="entry name" value="GntR"/>
    <property type="match status" value="1"/>
</dbReference>
<dbReference type="GO" id="GO:0003677">
    <property type="term" value="F:DNA binding"/>
    <property type="evidence" value="ECO:0007669"/>
    <property type="project" value="UniProtKB-KW"/>
</dbReference>
<dbReference type="GO" id="GO:0003700">
    <property type="term" value="F:DNA-binding transcription factor activity"/>
    <property type="evidence" value="ECO:0007669"/>
    <property type="project" value="InterPro"/>
</dbReference>
<sequence length="246" mass="27236">MGRPPTTQEFVLGELRRAIVAGELSPRQPIRQEAIATRLGVSRVPLREALKTLEAEGQVVYQPHRGYSVAELRLGDLLEVYRLREILESEGARIAARRFTEHDLARVTDACADVDEAAGNGDLVGMIAANRRFHFALLEPARMPRLVRIVRTLWDATDAYRAVYYNSDVNRGRVQREHQAIVQAAADADADRLVTLLGEHRQHAVDALRDTIADPTDGGVADVTFELDGDGLLPHSRPDDPVGHVD</sequence>
<keyword evidence="6" id="KW-1185">Reference proteome</keyword>
<dbReference type="EMBL" id="CP045929">
    <property type="protein sequence ID" value="QGK69548.1"/>
    <property type="molecule type" value="Genomic_DNA"/>
</dbReference>
<dbReference type="AlphaFoldDB" id="A0A5Q3Q4K9"/>
<evidence type="ECO:0000256" key="1">
    <source>
        <dbReference type="ARBA" id="ARBA00023015"/>
    </source>
</evidence>
<dbReference type="InterPro" id="IPR036388">
    <property type="entry name" value="WH-like_DNA-bd_sf"/>
</dbReference>
<dbReference type="RefSeq" id="WP_154076143.1">
    <property type="nucleotide sequence ID" value="NZ_CP045929.1"/>
</dbReference>
<gene>
    <name evidence="5" type="ORF">GIY23_08440</name>
</gene>
<dbReference type="PROSITE" id="PS50949">
    <property type="entry name" value="HTH_GNTR"/>
    <property type="match status" value="1"/>
</dbReference>
<dbReference type="SMART" id="SM00895">
    <property type="entry name" value="FCD"/>
    <property type="match status" value="1"/>
</dbReference>
<dbReference type="Pfam" id="PF07729">
    <property type="entry name" value="FCD"/>
    <property type="match status" value="1"/>
</dbReference>
<dbReference type="InterPro" id="IPR000524">
    <property type="entry name" value="Tscrpt_reg_HTH_GntR"/>
</dbReference>
<protein>
    <submittedName>
        <fullName evidence="5">FCD domain-containing protein</fullName>
    </submittedName>
</protein>
<evidence type="ECO:0000259" key="4">
    <source>
        <dbReference type="PROSITE" id="PS50949"/>
    </source>
</evidence>
<dbReference type="SUPFAM" id="SSF48008">
    <property type="entry name" value="GntR ligand-binding domain-like"/>
    <property type="match status" value="1"/>
</dbReference>
<reference evidence="6" key="1">
    <citation type="submission" date="2019-11" db="EMBL/GenBank/DDBJ databases">
        <title>The complete genome sequence of Saccharopolyspora sp. E2A.</title>
        <authorList>
            <person name="Zhang G."/>
        </authorList>
    </citation>
    <scope>NUCLEOTIDE SEQUENCE [LARGE SCALE GENOMIC DNA]</scope>
    <source>
        <strain evidence="6">E2A</strain>
    </source>
</reference>
<dbReference type="KEGG" id="sace:GIY23_08440"/>
<name>A0A5Q3Q4K9_9PSEU</name>
<evidence type="ECO:0000256" key="2">
    <source>
        <dbReference type="ARBA" id="ARBA00023125"/>
    </source>
</evidence>